<evidence type="ECO:0000313" key="3">
    <source>
        <dbReference type="Proteomes" id="UP001209570"/>
    </source>
</evidence>
<keyword evidence="1" id="KW-1133">Transmembrane helix</keyword>
<dbReference type="Proteomes" id="UP001209570">
    <property type="component" value="Unassembled WGS sequence"/>
</dbReference>
<keyword evidence="3" id="KW-1185">Reference proteome</keyword>
<protein>
    <submittedName>
        <fullName evidence="2">Uncharacterized protein</fullName>
    </submittedName>
</protein>
<keyword evidence="1" id="KW-0472">Membrane</keyword>
<dbReference type="EMBL" id="JAKCXM010007238">
    <property type="protein sequence ID" value="KAJ0388683.1"/>
    <property type="molecule type" value="Genomic_DNA"/>
</dbReference>
<evidence type="ECO:0000313" key="2">
    <source>
        <dbReference type="EMBL" id="KAJ0388683.1"/>
    </source>
</evidence>
<sequence>MTPLTTRLECMENLWNGYTFYKTPGARAEFVVLVVLASSALAAATALAIPPLRRRLLRAIKKRRASSYPDPEERDGFLKDMA</sequence>
<comment type="caution">
    <text evidence="2">The sequence shown here is derived from an EMBL/GenBank/DDBJ whole genome shotgun (WGS) entry which is preliminary data.</text>
</comment>
<evidence type="ECO:0000256" key="1">
    <source>
        <dbReference type="SAM" id="Phobius"/>
    </source>
</evidence>
<accession>A0AAD5LPQ9</accession>
<organism evidence="2 3">
    <name type="scientific">Pythium insidiosum</name>
    <name type="common">Pythiosis disease agent</name>
    <dbReference type="NCBI Taxonomy" id="114742"/>
    <lineage>
        <taxon>Eukaryota</taxon>
        <taxon>Sar</taxon>
        <taxon>Stramenopiles</taxon>
        <taxon>Oomycota</taxon>
        <taxon>Peronosporomycetes</taxon>
        <taxon>Pythiales</taxon>
        <taxon>Pythiaceae</taxon>
        <taxon>Pythium</taxon>
    </lineage>
</organism>
<proteinExistence type="predicted"/>
<name>A0AAD5LPQ9_PYTIN</name>
<feature type="transmembrane region" description="Helical" evidence="1">
    <location>
        <begin position="30"/>
        <end position="52"/>
    </location>
</feature>
<dbReference type="AlphaFoldDB" id="A0AAD5LPQ9"/>
<gene>
    <name evidence="2" type="ORF">P43SY_011795</name>
</gene>
<reference evidence="2" key="1">
    <citation type="submission" date="2021-12" db="EMBL/GenBank/DDBJ databases">
        <title>Prjna785345.</title>
        <authorList>
            <person name="Rujirawat T."/>
            <person name="Krajaejun T."/>
        </authorList>
    </citation>
    <scope>NUCLEOTIDE SEQUENCE</scope>
    <source>
        <strain evidence="2">Pi057C3</strain>
    </source>
</reference>
<keyword evidence="1" id="KW-0812">Transmembrane</keyword>